<dbReference type="GO" id="GO:0030983">
    <property type="term" value="F:mismatched DNA binding"/>
    <property type="evidence" value="ECO:0007669"/>
    <property type="project" value="InterPro"/>
</dbReference>
<gene>
    <name evidence="5" type="ORF">EV199_4509</name>
</gene>
<dbReference type="InterPro" id="IPR036187">
    <property type="entry name" value="DNA_mismatch_repair_MutS_sf"/>
</dbReference>
<dbReference type="InterPro" id="IPR000432">
    <property type="entry name" value="DNA_mismatch_repair_MutS_C"/>
</dbReference>
<evidence type="ECO:0000313" key="5">
    <source>
        <dbReference type="EMBL" id="RZS72588.1"/>
    </source>
</evidence>
<evidence type="ECO:0000256" key="3">
    <source>
        <dbReference type="ARBA" id="ARBA00023125"/>
    </source>
</evidence>
<keyword evidence="1" id="KW-0547">Nucleotide-binding</keyword>
<dbReference type="Gene3D" id="1.10.1420.10">
    <property type="match status" value="1"/>
</dbReference>
<dbReference type="SUPFAM" id="SSF52540">
    <property type="entry name" value="P-loop containing nucleoside triphosphate hydrolases"/>
    <property type="match status" value="1"/>
</dbReference>
<proteinExistence type="predicted"/>
<organism evidence="5 6">
    <name type="scientific">Pseudobacter ginsenosidimutans</name>
    <dbReference type="NCBI Taxonomy" id="661488"/>
    <lineage>
        <taxon>Bacteria</taxon>
        <taxon>Pseudomonadati</taxon>
        <taxon>Bacteroidota</taxon>
        <taxon>Chitinophagia</taxon>
        <taxon>Chitinophagales</taxon>
        <taxon>Chitinophagaceae</taxon>
        <taxon>Pseudobacter</taxon>
    </lineage>
</organism>
<dbReference type="PANTHER" id="PTHR11361:SF99">
    <property type="entry name" value="DNA MISMATCH REPAIR PROTEIN"/>
    <property type="match status" value="1"/>
</dbReference>
<dbReference type="Proteomes" id="UP000293874">
    <property type="component" value="Unassembled WGS sequence"/>
</dbReference>
<dbReference type="GO" id="GO:0140664">
    <property type="term" value="F:ATP-dependent DNA damage sensor activity"/>
    <property type="evidence" value="ECO:0007669"/>
    <property type="project" value="InterPro"/>
</dbReference>
<evidence type="ECO:0000256" key="2">
    <source>
        <dbReference type="ARBA" id="ARBA00022840"/>
    </source>
</evidence>
<evidence type="ECO:0000259" key="4">
    <source>
        <dbReference type="SMART" id="SM00534"/>
    </source>
</evidence>
<reference evidence="5 6" key="1">
    <citation type="submission" date="2019-02" db="EMBL/GenBank/DDBJ databases">
        <title>Genomic Encyclopedia of Type Strains, Phase IV (KMG-IV): sequencing the most valuable type-strain genomes for metagenomic binning, comparative biology and taxonomic classification.</title>
        <authorList>
            <person name="Goeker M."/>
        </authorList>
    </citation>
    <scope>NUCLEOTIDE SEQUENCE [LARGE SCALE GENOMIC DNA]</scope>
    <source>
        <strain evidence="5 6">DSM 18116</strain>
    </source>
</reference>
<protein>
    <submittedName>
        <fullName evidence="5">MutS-like protein</fullName>
    </submittedName>
</protein>
<evidence type="ECO:0000256" key="1">
    <source>
        <dbReference type="ARBA" id="ARBA00022741"/>
    </source>
</evidence>
<dbReference type="PANTHER" id="PTHR11361">
    <property type="entry name" value="DNA MISMATCH REPAIR PROTEIN MUTS FAMILY MEMBER"/>
    <property type="match status" value="1"/>
</dbReference>
<dbReference type="GO" id="GO:0005829">
    <property type="term" value="C:cytosol"/>
    <property type="evidence" value="ECO:0007669"/>
    <property type="project" value="TreeGrafter"/>
</dbReference>
<dbReference type="Pfam" id="PF05192">
    <property type="entry name" value="MutS_III"/>
    <property type="match status" value="1"/>
</dbReference>
<dbReference type="Gene3D" id="3.40.50.300">
    <property type="entry name" value="P-loop containing nucleotide triphosphate hydrolases"/>
    <property type="match status" value="1"/>
</dbReference>
<dbReference type="SUPFAM" id="SSF48334">
    <property type="entry name" value="DNA repair protein MutS, domain III"/>
    <property type="match status" value="2"/>
</dbReference>
<dbReference type="Pfam" id="PF00488">
    <property type="entry name" value="MutS_V"/>
    <property type="match status" value="1"/>
</dbReference>
<dbReference type="GO" id="GO:0005524">
    <property type="term" value="F:ATP binding"/>
    <property type="evidence" value="ECO:0007669"/>
    <property type="project" value="UniProtKB-KW"/>
</dbReference>
<dbReference type="InterPro" id="IPR045076">
    <property type="entry name" value="MutS"/>
</dbReference>
<dbReference type="InterPro" id="IPR027417">
    <property type="entry name" value="P-loop_NTPase"/>
</dbReference>
<evidence type="ECO:0000313" key="6">
    <source>
        <dbReference type="Proteomes" id="UP000293874"/>
    </source>
</evidence>
<accession>A0A4Q7MVF0</accession>
<name>A0A4Q7MVF0_9BACT</name>
<dbReference type="EMBL" id="SGXA01000002">
    <property type="protein sequence ID" value="RZS72588.1"/>
    <property type="molecule type" value="Genomic_DNA"/>
</dbReference>
<comment type="caution">
    <text evidence="5">The sequence shown here is derived from an EMBL/GenBank/DDBJ whole genome shotgun (WGS) entry which is preliminary data.</text>
</comment>
<dbReference type="AlphaFoldDB" id="A0A4Q7MVF0"/>
<dbReference type="GO" id="GO:0006298">
    <property type="term" value="P:mismatch repair"/>
    <property type="evidence" value="ECO:0007669"/>
    <property type="project" value="InterPro"/>
</dbReference>
<dbReference type="InterPro" id="IPR007696">
    <property type="entry name" value="DNA_mismatch_repair_MutS_core"/>
</dbReference>
<sequence length="496" mass="55977">MLQLALILAFTASFKIVPKPEKNSCSTISENISDIRQDTQPSHMSFTTDKQTLEDLHIFGKHGGESISNIFNRCSTRGGAAVLEEMFRYPLSGHEAINKRSSIIQSFAALGTVFPFKSSDFDAAEPYLENTDERSKLTTQENSVARKLTNMIAMDVNTQLIYKGAEALVELMKKAAELMNELTANEFYIEEKEELLTILHHPAFTDILNSKGKLSHEQIAAFDVLLRFKQREQIEKLLRLIYNLDAYLSIAKVANERKFVFPKALPGNQQDLVKLEGLYHPLLKKAVPNNIHVTTENNIIFLTGANMAGKSTFMKSLSIAMYLAHAGFPVAAKKMEFTVLDGVYTTINLPDNLGMGASHFYAEVLRVKHMAQELRAKKDLFIVFDELFRGTNVKDAYEATIAIVSAFAKKRKSIFVISTHIIEAGDVLREKYRNINFVYLPTRMNGNQPAYTYTLEQGITGDRHGMVIIQNEKILDILQNGKKKPRKKTAYELPHR</sequence>
<dbReference type="SMART" id="SM00534">
    <property type="entry name" value="MUTSac"/>
    <property type="match status" value="1"/>
</dbReference>
<keyword evidence="3" id="KW-0238">DNA-binding</keyword>
<keyword evidence="6" id="KW-1185">Reference proteome</keyword>
<feature type="domain" description="DNA mismatch repair proteins mutS family" evidence="4">
    <location>
        <begin position="297"/>
        <end position="486"/>
    </location>
</feature>
<keyword evidence="2" id="KW-0067">ATP-binding</keyword>